<evidence type="ECO:0000313" key="3">
    <source>
        <dbReference type="EMBL" id="CAB9502762.1"/>
    </source>
</evidence>
<keyword evidence="2" id="KW-1133">Transmembrane helix</keyword>
<feature type="region of interest" description="Disordered" evidence="1">
    <location>
        <begin position="71"/>
        <end position="109"/>
    </location>
</feature>
<dbReference type="InterPro" id="IPR051425">
    <property type="entry name" value="Formin_Homology"/>
</dbReference>
<feature type="compositionally biased region" description="Low complexity" evidence="1">
    <location>
        <begin position="952"/>
        <end position="964"/>
    </location>
</feature>
<feature type="region of interest" description="Disordered" evidence="1">
    <location>
        <begin position="662"/>
        <end position="977"/>
    </location>
</feature>
<evidence type="ECO:0000313" key="4">
    <source>
        <dbReference type="Proteomes" id="UP001153069"/>
    </source>
</evidence>
<dbReference type="PRINTS" id="PR01217">
    <property type="entry name" value="PRICHEXTENSN"/>
</dbReference>
<reference evidence="3" key="1">
    <citation type="submission" date="2020-06" db="EMBL/GenBank/DDBJ databases">
        <authorList>
            <consortium name="Plant Systems Biology data submission"/>
        </authorList>
    </citation>
    <scope>NUCLEOTIDE SEQUENCE</scope>
    <source>
        <strain evidence="3">D6</strain>
    </source>
</reference>
<feature type="region of interest" description="Disordered" evidence="1">
    <location>
        <begin position="382"/>
        <end position="405"/>
    </location>
</feature>
<keyword evidence="4" id="KW-1185">Reference proteome</keyword>
<feature type="compositionally biased region" description="Low complexity" evidence="1">
    <location>
        <begin position="760"/>
        <end position="774"/>
    </location>
</feature>
<evidence type="ECO:0000256" key="2">
    <source>
        <dbReference type="SAM" id="Phobius"/>
    </source>
</evidence>
<sequence length="1174" mass="124755">MSNYKDNRSDCNGGEPGQIADLSRPCREEVISPESLHLLRAEEALVASLVIEDGSIVSRYRTIADTAGVDQVDTTESVPDDSSWAHDFEPPDELELETSLVSHEDDSSWAHDIEPPEFLQIHMEIQENKSKTKEASSTCTGSGRDVDFESDLSDSYRSDSEPAVANRAEETEQRVKKTLCVAIMTACGMVLCIQLISRILSKIREYRTNDLEAHQAVEDAADHSSNFLYIEQQAPNAAATAVQTTSQQMATAAAQAATSSTAAGLSTKASVGATMAVSTGVMAQATAAVAGASMTTQVAASLGIAAVIATGAISASAFNQAAARSSSTFGFKTSNATAAPRVPSEPFPPLDSGTLPGTGLPGNVFGPAALAAALKELLGDSNASSLSTGKNRTEVPTEYNGTWMTSNTETEQDGIYCQATADLVEWKEGLVDLVIEGLPFNFTTQRQGELEEIFKLVYNDLSGMCSGYYQRVLQNVRLQEVNYVSAGENLLFTYTQWVVQVTCLGCSDDNPIFGVPEQVDRALNTFPTEGSGIPRLSDPFSFFTDFVEDFMFEIGYILALQVEQNEVRLFSGAVLNPIRPQEIMVEYTGRGSPVTTKPSDSSTNAPMSMRPGIIQTTGEPISTPSFYSPKPTLSPYSVHDTHETDDPTTVWPTTVLPSSSPSIVSSSTIQNPFQSPSVTGTPTFPRPKNSFSPSSTPLIQISATKRPVTTNPAAPKWDVNPDAERPTVFLPKDSTTTGVPITERMPTVSPQVPTDRTEPTSGGTSADSTAAGTTNEGSPVTATKTEQPILLQSKSPTRRPTDPPTTQTPTTLNPTTPTHSPSASPTTGSPTTSPTSSPTLSPTELPTNAPTTPPTVSPTISPTNPPTQPPTNAPTQPPTQEPTKTPTTPPTTPPTTNSPTVTTGNPSAAPTTASPTTSSPTLPPTPIPTSQPTARPTNQPTPAPTGQPTNQPSLSTSVVPSASPTPIPNTGSPTVAPTCGFTAVTATYYMGFTSDISELGEDFLSSNFARAYDFVADATCSAVVTNVTIQERFAMGNHQILQVSVTTDQTSTNPFLGNALDKRDFLTAFSGLTDTSPVYIRETRPTEQPTLSPTEPTTEVPTEPPAISPSNSPPTTSRPTTISPTLTTANQANFPQCIKRRMPLQLVQWSHQLSQPQELHPCILPLNHSHLHRQ</sequence>
<evidence type="ECO:0000256" key="1">
    <source>
        <dbReference type="SAM" id="MobiDB-lite"/>
    </source>
</evidence>
<protein>
    <submittedName>
        <fullName evidence="3">Laminin G sub domain 2</fullName>
    </submittedName>
</protein>
<feature type="compositionally biased region" description="Low complexity" evidence="1">
    <location>
        <begin position="804"/>
        <end position="850"/>
    </location>
</feature>
<name>A0A9N8DHC4_9STRA</name>
<feature type="compositionally biased region" description="Pro residues" evidence="1">
    <location>
        <begin position="863"/>
        <end position="880"/>
    </location>
</feature>
<feature type="compositionally biased region" description="Polar residues" evidence="1">
    <location>
        <begin position="689"/>
        <end position="712"/>
    </location>
</feature>
<feature type="region of interest" description="Disordered" evidence="1">
    <location>
        <begin position="1"/>
        <end position="24"/>
    </location>
</feature>
<feature type="region of interest" description="Disordered" evidence="1">
    <location>
        <begin position="129"/>
        <end position="171"/>
    </location>
</feature>
<feature type="compositionally biased region" description="Low complexity" evidence="1">
    <location>
        <begin position="1108"/>
        <end position="1128"/>
    </location>
</feature>
<comment type="caution">
    <text evidence="3">The sequence shown here is derived from an EMBL/GenBank/DDBJ whole genome shotgun (WGS) entry which is preliminary data.</text>
</comment>
<feature type="compositionally biased region" description="Polar residues" evidence="1">
    <location>
        <begin position="775"/>
        <end position="795"/>
    </location>
</feature>
<accession>A0A9N8DHC4</accession>
<feature type="transmembrane region" description="Helical" evidence="2">
    <location>
        <begin position="179"/>
        <end position="200"/>
    </location>
</feature>
<dbReference type="EMBL" id="CAICTM010000144">
    <property type="protein sequence ID" value="CAB9502762.1"/>
    <property type="molecule type" value="Genomic_DNA"/>
</dbReference>
<feature type="compositionally biased region" description="Low complexity" evidence="1">
    <location>
        <begin position="1086"/>
        <end position="1101"/>
    </location>
</feature>
<feature type="compositionally biased region" description="Polar residues" evidence="1">
    <location>
        <begin position="669"/>
        <end position="682"/>
    </location>
</feature>
<feature type="region of interest" description="Disordered" evidence="1">
    <location>
        <begin position="1079"/>
        <end position="1128"/>
    </location>
</feature>
<keyword evidence="2" id="KW-0472">Membrane</keyword>
<gene>
    <name evidence="3" type="ORF">SEMRO_145_G067350.1</name>
</gene>
<feature type="compositionally biased region" description="Low complexity" evidence="1">
    <location>
        <begin position="894"/>
        <end position="920"/>
    </location>
</feature>
<dbReference type="Proteomes" id="UP001153069">
    <property type="component" value="Unassembled WGS sequence"/>
</dbReference>
<keyword evidence="2" id="KW-0812">Transmembrane</keyword>
<organism evidence="3 4">
    <name type="scientific">Seminavis robusta</name>
    <dbReference type="NCBI Taxonomy" id="568900"/>
    <lineage>
        <taxon>Eukaryota</taxon>
        <taxon>Sar</taxon>
        <taxon>Stramenopiles</taxon>
        <taxon>Ochrophyta</taxon>
        <taxon>Bacillariophyta</taxon>
        <taxon>Bacillariophyceae</taxon>
        <taxon>Bacillariophycidae</taxon>
        <taxon>Naviculales</taxon>
        <taxon>Naviculaceae</taxon>
        <taxon>Seminavis</taxon>
    </lineage>
</organism>
<dbReference type="PANTHER" id="PTHR45725:SF18">
    <property type="entry name" value="ORC1-LIKE AAA ATPASE DOMAIN-CONTAINING PROTEIN"/>
    <property type="match status" value="1"/>
</dbReference>
<dbReference type="PANTHER" id="PTHR45725">
    <property type="entry name" value="FORMIN HOMOLOGY 2 FAMILY MEMBER"/>
    <property type="match status" value="1"/>
</dbReference>
<feature type="region of interest" description="Disordered" evidence="1">
    <location>
        <begin position="336"/>
        <end position="355"/>
    </location>
</feature>
<proteinExistence type="predicted"/>
<dbReference type="AlphaFoldDB" id="A0A9N8DHC4"/>